<comment type="caution">
    <text evidence="5">The sequence shown here is derived from an EMBL/GenBank/DDBJ whole genome shotgun (WGS) entry which is preliminary data.</text>
</comment>
<evidence type="ECO:0000256" key="2">
    <source>
        <dbReference type="ARBA" id="ARBA00022737"/>
    </source>
</evidence>
<evidence type="ECO:0000313" key="7">
    <source>
        <dbReference type="Proteomes" id="UP000499080"/>
    </source>
</evidence>
<proteinExistence type="predicted"/>
<feature type="repeat" description="CSPG" evidence="4">
    <location>
        <begin position="137"/>
        <end position="226"/>
    </location>
</feature>
<keyword evidence="3" id="KW-0325">Glycoprotein</keyword>
<dbReference type="Pfam" id="PF16184">
    <property type="entry name" value="Cadherin_3"/>
    <property type="match status" value="2"/>
</dbReference>
<keyword evidence="2" id="KW-0677">Repeat</keyword>
<dbReference type="OrthoDB" id="430044at2759"/>
<evidence type="ECO:0000256" key="3">
    <source>
        <dbReference type="ARBA" id="ARBA00023180"/>
    </source>
</evidence>
<dbReference type="AlphaFoldDB" id="A0A4Y2VZG1"/>
<dbReference type="PANTHER" id="PTHR45739">
    <property type="entry name" value="MATRIX PROTEIN, PUTATIVE-RELATED"/>
    <property type="match status" value="1"/>
</dbReference>
<dbReference type="PROSITE" id="PS51854">
    <property type="entry name" value="CSPG"/>
    <property type="match status" value="2"/>
</dbReference>
<evidence type="ECO:0000256" key="1">
    <source>
        <dbReference type="ARBA" id="ARBA00022729"/>
    </source>
</evidence>
<reference evidence="5 7" key="1">
    <citation type="journal article" date="2019" name="Sci. Rep.">
        <title>Orb-weaving spider Araneus ventricosus genome elucidates the spidroin gene catalogue.</title>
        <authorList>
            <person name="Kono N."/>
            <person name="Nakamura H."/>
            <person name="Ohtoshi R."/>
            <person name="Moran D.A.P."/>
            <person name="Shinohara A."/>
            <person name="Yoshida Y."/>
            <person name="Fujiwara M."/>
            <person name="Mori M."/>
            <person name="Tomita M."/>
            <person name="Arakawa K."/>
        </authorList>
    </citation>
    <scope>NUCLEOTIDE SEQUENCE [LARGE SCALE GENOMIC DNA]</scope>
</reference>
<organism evidence="5 7">
    <name type="scientific">Araneus ventricosus</name>
    <name type="common">Orbweaver spider</name>
    <name type="synonym">Epeira ventricosa</name>
    <dbReference type="NCBI Taxonomy" id="182803"/>
    <lineage>
        <taxon>Eukaryota</taxon>
        <taxon>Metazoa</taxon>
        <taxon>Ecdysozoa</taxon>
        <taxon>Arthropoda</taxon>
        <taxon>Chelicerata</taxon>
        <taxon>Arachnida</taxon>
        <taxon>Araneae</taxon>
        <taxon>Araneomorphae</taxon>
        <taxon>Entelegynae</taxon>
        <taxon>Araneoidea</taxon>
        <taxon>Araneidae</taxon>
        <taxon>Araneus</taxon>
    </lineage>
</organism>
<dbReference type="InterPro" id="IPR051561">
    <property type="entry name" value="FRAS1_ECM"/>
</dbReference>
<evidence type="ECO:0000256" key="4">
    <source>
        <dbReference type="PROSITE-ProRule" id="PRU01201"/>
    </source>
</evidence>
<sequence>MIGEDLQKFSESRVMRTIAIEDIFPPIITRNSGLKVNEKGHGCITAEMLAAIDEHEKTLDLAFSIVLPPSLGYLEHKHTKTLPLNTFLMSDLKAGEVCYIHSSLTSNPLDSFTFNVSDGRNSVLQTFYINISSVYDSLPIVKLSPLKIKEGEEKVITEFEIDIFDKDTQDQDVIIKILKPPQHGILKNANTSISQVFSLYDIKHGRISYFHDGSESVNDSFTLIVSDGINKEYIFIGNNLKNVTSKNPV</sequence>
<keyword evidence="7" id="KW-1185">Reference proteome</keyword>
<gene>
    <name evidence="5" type="primary">FRAS1_3</name>
    <name evidence="6" type="synonym">FRAS1_0</name>
    <name evidence="5" type="ORF">AVEN_178070_1</name>
    <name evidence="6" type="ORF">AVEN_223011_1</name>
</gene>
<dbReference type="InterPro" id="IPR039005">
    <property type="entry name" value="CSPG_rpt"/>
</dbReference>
<evidence type="ECO:0000313" key="6">
    <source>
        <dbReference type="EMBL" id="GBO29729.1"/>
    </source>
</evidence>
<feature type="repeat" description="CSPG" evidence="4">
    <location>
        <begin position="25"/>
        <end position="117"/>
    </location>
</feature>
<name>A0A4Y2VZG1_ARAVE</name>
<accession>A0A4Y2VZG1</accession>
<dbReference type="Proteomes" id="UP000499080">
    <property type="component" value="Unassembled WGS sequence"/>
</dbReference>
<dbReference type="EMBL" id="BGPR01052905">
    <property type="protein sequence ID" value="GBO29728.1"/>
    <property type="molecule type" value="Genomic_DNA"/>
</dbReference>
<feature type="non-terminal residue" evidence="5">
    <location>
        <position position="249"/>
    </location>
</feature>
<dbReference type="EMBL" id="BGPR01052906">
    <property type="protein sequence ID" value="GBO29729.1"/>
    <property type="molecule type" value="Genomic_DNA"/>
</dbReference>
<dbReference type="PANTHER" id="PTHR45739:SF1">
    <property type="entry name" value="EXTRACELLULAR MATRIX ORGANIZING PROTEIN FRAS1"/>
    <property type="match status" value="1"/>
</dbReference>
<protein>
    <submittedName>
        <fullName evidence="5">Extracellular matrix protein FRAS1</fullName>
    </submittedName>
</protein>
<evidence type="ECO:0000313" key="5">
    <source>
        <dbReference type="EMBL" id="GBO29728.1"/>
    </source>
</evidence>
<dbReference type="GO" id="GO:0009653">
    <property type="term" value="P:anatomical structure morphogenesis"/>
    <property type="evidence" value="ECO:0007669"/>
    <property type="project" value="TreeGrafter"/>
</dbReference>
<keyword evidence="1" id="KW-0732">Signal</keyword>